<dbReference type="NCBIfam" id="TIGR01906">
    <property type="entry name" value="integ_TIGR01906"/>
    <property type="match status" value="1"/>
</dbReference>
<reference evidence="2" key="2">
    <citation type="submission" date="2021-04" db="EMBL/GenBank/DDBJ databases">
        <authorList>
            <person name="Gilroy R."/>
        </authorList>
    </citation>
    <scope>NUCLEOTIDE SEQUENCE</scope>
    <source>
        <strain evidence="2">ChiGjej4B4-12881</strain>
    </source>
</reference>
<name>A0A9D2AVH8_9FIRM</name>
<organism evidence="2 3">
    <name type="scientific">Candidatus Lachnoclostridium stercoripullorum</name>
    <dbReference type="NCBI Taxonomy" id="2838635"/>
    <lineage>
        <taxon>Bacteria</taxon>
        <taxon>Bacillati</taxon>
        <taxon>Bacillota</taxon>
        <taxon>Clostridia</taxon>
        <taxon>Lachnospirales</taxon>
        <taxon>Lachnospiraceae</taxon>
    </lineage>
</organism>
<keyword evidence="1" id="KW-1133">Transmembrane helix</keyword>
<reference evidence="2" key="1">
    <citation type="journal article" date="2021" name="PeerJ">
        <title>Extensive microbial diversity within the chicken gut microbiome revealed by metagenomics and culture.</title>
        <authorList>
            <person name="Gilroy R."/>
            <person name="Ravi A."/>
            <person name="Getino M."/>
            <person name="Pursley I."/>
            <person name="Horton D.L."/>
            <person name="Alikhan N.F."/>
            <person name="Baker D."/>
            <person name="Gharbi K."/>
            <person name="Hall N."/>
            <person name="Watson M."/>
            <person name="Adriaenssens E.M."/>
            <person name="Foster-Nyarko E."/>
            <person name="Jarju S."/>
            <person name="Secka A."/>
            <person name="Antonio M."/>
            <person name="Oren A."/>
            <person name="Chaudhuri R.R."/>
            <person name="La Ragione R."/>
            <person name="Hildebrand F."/>
            <person name="Pallen M.J."/>
        </authorList>
    </citation>
    <scope>NUCLEOTIDE SEQUENCE</scope>
    <source>
        <strain evidence="2">ChiGjej4B4-12881</strain>
    </source>
</reference>
<dbReference type="EMBL" id="DXEU01000023">
    <property type="protein sequence ID" value="HIX51413.1"/>
    <property type="molecule type" value="Genomic_DNA"/>
</dbReference>
<dbReference type="Pfam" id="PF07314">
    <property type="entry name" value="Lit"/>
    <property type="match status" value="1"/>
</dbReference>
<feature type="transmembrane region" description="Helical" evidence="1">
    <location>
        <begin position="139"/>
        <end position="158"/>
    </location>
</feature>
<proteinExistence type="predicted"/>
<accession>A0A9D2AVH8</accession>
<dbReference type="AlphaFoldDB" id="A0A9D2AVH8"/>
<comment type="caution">
    <text evidence="2">The sequence shown here is derived from an EMBL/GenBank/DDBJ whole genome shotgun (WGS) entry which is preliminary data.</text>
</comment>
<dbReference type="Proteomes" id="UP000886780">
    <property type="component" value="Unassembled WGS sequence"/>
</dbReference>
<evidence type="ECO:0000313" key="3">
    <source>
        <dbReference type="Proteomes" id="UP000886780"/>
    </source>
</evidence>
<keyword evidence="1" id="KW-0472">Membrane</keyword>
<protein>
    <submittedName>
        <fullName evidence="2">TIGR01906 family membrane protein</fullName>
    </submittedName>
</protein>
<gene>
    <name evidence="2" type="ORF">IAA28_01255</name>
</gene>
<keyword evidence="1" id="KW-0812">Transmembrane</keyword>
<evidence type="ECO:0000256" key="1">
    <source>
        <dbReference type="SAM" id="Phobius"/>
    </source>
</evidence>
<dbReference type="InterPro" id="IPR010178">
    <property type="entry name" value="Lit"/>
</dbReference>
<sequence length="232" mass="26211">MKLLQRLPGIVCAFCLMIVFLITSVEAVTYWTPGYYEHEYEKYNVTAAVRMEMDDLLQVTDEMMDYLRGDRDDLHVMTVVDGSPREFFNAREIAHMEDVRGLFLGAITLRRVCLAAAAVCVLLMTALKADLKRTLPRMLCVGTGLFFLLAAGIGLLIASDFSRYFVVFHHIFFDNDLWILNPATDLLINIVPEPFFADTALRIGLTFGGAVLVFFAVCLYFSLRKPAGDSRR</sequence>
<feature type="transmembrane region" description="Helical" evidence="1">
    <location>
        <begin position="203"/>
        <end position="223"/>
    </location>
</feature>
<evidence type="ECO:0000313" key="2">
    <source>
        <dbReference type="EMBL" id="HIX51413.1"/>
    </source>
</evidence>
<feature type="transmembrane region" description="Helical" evidence="1">
    <location>
        <begin position="102"/>
        <end position="127"/>
    </location>
</feature>